<dbReference type="AlphaFoldDB" id="A0A917HLD1"/>
<evidence type="ECO:0000313" key="3">
    <source>
        <dbReference type="EMBL" id="GGG83132.1"/>
    </source>
</evidence>
<dbReference type="InterPro" id="IPR001296">
    <property type="entry name" value="Glyco_trans_1"/>
</dbReference>
<keyword evidence="1" id="KW-0812">Transmembrane</keyword>
<dbReference type="EMBL" id="BMER01000001">
    <property type="protein sequence ID" value="GGG83132.1"/>
    <property type="molecule type" value="Genomic_DNA"/>
</dbReference>
<protein>
    <recommendedName>
        <fullName evidence="2">Glycosyl transferase family 1 domain-containing protein</fullName>
    </recommendedName>
</protein>
<dbReference type="SUPFAM" id="SSF53756">
    <property type="entry name" value="UDP-Glycosyltransferase/glycogen phosphorylase"/>
    <property type="match status" value="1"/>
</dbReference>
<evidence type="ECO:0000256" key="1">
    <source>
        <dbReference type="SAM" id="Phobius"/>
    </source>
</evidence>
<gene>
    <name evidence="3" type="ORF">GCM10007415_15140</name>
</gene>
<dbReference type="GO" id="GO:0016757">
    <property type="term" value="F:glycosyltransferase activity"/>
    <property type="evidence" value="ECO:0007669"/>
    <property type="project" value="InterPro"/>
</dbReference>
<keyword evidence="4" id="KW-1185">Reference proteome</keyword>
<accession>A0A917HLD1</accession>
<organism evidence="3 4">
    <name type="scientific">Parapedobacter pyrenivorans</name>
    <dbReference type="NCBI Taxonomy" id="1305674"/>
    <lineage>
        <taxon>Bacteria</taxon>
        <taxon>Pseudomonadati</taxon>
        <taxon>Bacteroidota</taxon>
        <taxon>Sphingobacteriia</taxon>
        <taxon>Sphingobacteriales</taxon>
        <taxon>Sphingobacteriaceae</taxon>
        <taxon>Parapedobacter</taxon>
    </lineage>
</organism>
<dbReference type="RefSeq" id="WP_188505284.1">
    <property type="nucleotide sequence ID" value="NZ_BMER01000001.1"/>
</dbReference>
<proteinExistence type="predicted"/>
<sequence length="399" mass="45581">MSYLFFDIQITGHHTEYIGHLINYFKDSPTERAIVFIVHPHFKESVPHLANEACKISPLKLIEVSDEEYRKATSGNLFKQSFTMLKLVIRYAKRYQSTHVFLLSFNVFQLCLIFIRPAFKIRGILFLQFYRMSKGNLKERLKYLRKYLITKLYSNNRQIDRVFILNDPKTADYLNNRFRTGLFHVLNDPVPLLTPLSGFNSYTHYDIAPERKILLHLGALDDRKGTLEFIQSALHIDVKRQGELAFLVAGSASSPKMSEEINNQIRRVNEATQIKAIYDPGFLPDAKMKSILDQCYGIVIPYKNPEASSGILGHAAASNKPVIATGKGLLKELIEQYNLGLLIDEVRPELIADKIESLLSAGIWVSESAKFLVERTPVTFASTIVKNETCPPFNNHLQR</sequence>
<dbReference type="Proteomes" id="UP000660862">
    <property type="component" value="Unassembled WGS sequence"/>
</dbReference>
<comment type="caution">
    <text evidence="3">The sequence shown here is derived from an EMBL/GenBank/DDBJ whole genome shotgun (WGS) entry which is preliminary data.</text>
</comment>
<evidence type="ECO:0000259" key="2">
    <source>
        <dbReference type="Pfam" id="PF00534"/>
    </source>
</evidence>
<dbReference type="Gene3D" id="3.40.50.2000">
    <property type="entry name" value="Glycogen Phosphorylase B"/>
    <property type="match status" value="1"/>
</dbReference>
<dbReference type="Pfam" id="PF00534">
    <property type="entry name" value="Glycos_transf_1"/>
    <property type="match status" value="1"/>
</dbReference>
<reference evidence="3" key="2">
    <citation type="submission" date="2020-09" db="EMBL/GenBank/DDBJ databases">
        <authorList>
            <person name="Sun Q."/>
            <person name="Zhou Y."/>
        </authorList>
    </citation>
    <scope>NUCLEOTIDE SEQUENCE</scope>
    <source>
        <strain evidence="3">CGMCC 1.12195</strain>
    </source>
</reference>
<feature type="transmembrane region" description="Helical" evidence="1">
    <location>
        <begin position="100"/>
        <end position="119"/>
    </location>
</feature>
<evidence type="ECO:0000313" key="4">
    <source>
        <dbReference type="Proteomes" id="UP000660862"/>
    </source>
</evidence>
<feature type="domain" description="Glycosyl transferase family 1" evidence="2">
    <location>
        <begin position="207"/>
        <end position="361"/>
    </location>
</feature>
<keyword evidence="1" id="KW-1133">Transmembrane helix</keyword>
<name>A0A917HLD1_9SPHI</name>
<keyword evidence="1" id="KW-0472">Membrane</keyword>
<reference evidence="3" key="1">
    <citation type="journal article" date="2014" name="Int. J. Syst. Evol. Microbiol.">
        <title>Complete genome sequence of Corynebacterium casei LMG S-19264T (=DSM 44701T), isolated from a smear-ripened cheese.</title>
        <authorList>
            <consortium name="US DOE Joint Genome Institute (JGI-PGF)"/>
            <person name="Walter F."/>
            <person name="Albersmeier A."/>
            <person name="Kalinowski J."/>
            <person name="Ruckert C."/>
        </authorList>
    </citation>
    <scope>NUCLEOTIDE SEQUENCE</scope>
    <source>
        <strain evidence="3">CGMCC 1.12195</strain>
    </source>
</reference>